<feature type="region of interest" description="Disordered" evidence="1">
    <location>
        <begin position="147"/>
        <end position="170"/>
    </location>
</feature>
<dbReference type="STRING" id="797299.HALLA_16515"/>
<evidence type="ECO:0000313" key="2">
    <source>
        <dbReference type="EMBL" id="AHG01100.1"/>
    </source>
</evidence>
<dbReference type="eggNOG" id="arCOG01726">
    <property type="taxonomic scope" value="Archaea"/>
</dbReference>
<sequence>MTEHTSTPARETIADRFDRTVPALSPDIRSVAFDALEPVDRSFPVALSRASAAVVSSERPSEQTLESLSLVIEPLQGYVRLRNDLLQNDRYTSATDRDAAILAGDYLHAFAHSSIGEVSTDETSRLELFRALTRGSNALARAYVVPDSDPADLDRSSPADTSWTTTPTDATPTAILAGVAAELGATAVGATETVRESVRTYGTSLSRAIAMAASESAAPTAESPQSVATHILSDRLTEADAGDPTPAENAGSPVESPNGVDQAQLLERELESARAALDTIETIAPNDRALETAEPDPETAGSSHPAGSLSDRGSERDDRSGLAPRVRLERATRIPFEGVLVSDE</sequence>
<dbReference type="HOGENOM" id="CLU_929431_0_0_2"/>
<protein>
    <recommendedName>
        <fullName evidence="4">Geranylgeranyl pyrophosphate synthase</fullName>
    </recommendedName>
</protein>
<dbReference type="Proteomes" id="UP000019024">
    <property type="component" value="Chromosome"/>
</dbReference>
<dbReference type="InterPro" id="IPR008949">
    <property type="entry name" value="Isoprenoid_synthase_dom_sf"/>
</dbReference>
<dbReference type="EMBL" id="CP007055">
    <property type="protein sequence ID" value="AHG01100.1"/>
    <property type="molecule type" value="Genomic_DNA"/>
</dbReference>
<feature type="region of interest" description="Disordered" evidence="1">
    <location>
        <begin position="238"/>
        <end position="259"/>
    </location>
</feature>
<proteinExistence type="predicted"/>
<evidence type="ECO:0008006" key="4">
    <source>
        <dbReference type="Google" id="ProtNLM"/>
    </source>
</evidence>
<dbReference type="AlphaFoldDB" id="W0JV06"/>
<feature type="region of interest" description="Disordered" evidence="1">
    <location>
        <begin position="280"/>
        <end position="344"/>
    </location>
</feature>
<feature type="compositionally biased region" description="Basic and acidic residues" evidence="1">
    <location>
        <begin position="312"/>
        <end position="332"/>
    </location>
</feature>
<dbReference type="RefSeq" id="WP_049953402.1">
    <property type="nucleotide sequence ID" value="NZ_CP007055.1"/>
</dbReference>
<feature type="compositionally biased region" description="Low complexity" evidence="1">
    <location>
        <begin position="158"/>
        <end position="170"/>
    </location>
</feature>
<organism evidence="2 3">
    <name type="scientific">Halostagnicola larsenii XH-48</name>
    <dbReference type="NCBI Taxonomy" id="797299"/>
    <lineage>
        <taxon>Archaea</taxon>
        <taxon>Methanobacteriati</taxon>
        <taxon>Methanobacteriota</taxon>
        <taxon>Stenosarchaea group</taxon>
        <taxon>Halobacteria</taxon>
        <taxon>Halobacteriales</taxon>
        <taxon>Natrialbaceae</taxon>
        <taxon>Halostagnicola</taxon>
    </lineage>
</organism>
<reference evidence="2 3" key="1">
    <citation type="submission" date="2014-01" db="EMBL/GenBank/DDBJ databases">
        <authorList>
            <consortium name="DOE Joint Genome Institute"/>
            <person name="Anderson I."/>
            <person name="Huntemann M."/>
            <person name="Han J."/>
            <person name="Chen A."/>
            <person name="Kyrpides N."/>
            <person name="Mavromatis K."/>
            <person name="Markowitz V."/>
            <person name="Palaniappan K."/>
            <person name="Ivanova N."/>
            <person name="Schaumberg A."/>
            <person name="Pati A."/>
            <person name="Liolios K."/>
            <person name="Nordberg H.P."/>
            <person name="Cantor M.N."/>
            <person name="Hua S.X."/>
            <person name="Woyke T."/>
        </authorList>
    </citation>
    <scope>NUCLEOTIDE SEQUENCE [LARGE SCALE GENOMIC DNA]</scope>
    <source>
        <strain evidence="2 3">XH-48</strain>
    </source>
</reference>
<dbReference type="GeneID" id="25146015"/>
<dbReference type="Gene3D" id="1.10.600.10">
    <property type="entry name" value="Farnesyl Diphosphate Synthase"/>
    <property type="match status" value="1"/>
</dbReference>
<dbReference type="OrthoDB" id="202855at2157"/>
<gene>
    <name evidence="2" type="ORF">HALLA_16515</name>
</gene>
<evidence type="ECO:0000313" key="3">
    <source>
        <dbReference type="Proteomes" id="UP000019024"/>
    </source>
</evidence>
<dbReference type="SUPFAM" id="SSF48576">
    <property type="entry name" value="Terpenoid synthases"/>
    <property type="match status" value="1"/>
</dbReference>
<accession>W0JV06</accession>
<evidence type="ECO:0000256" key="1">
    <source>
        <dbReference type="SAM" id="MobiDB-lite"/>
    </source>
</evidence>
<dbReference type="KEGG" id="hlr:HALLA_16515"/>
<keyword evidence="3" id="KW-1185">Reference proteome</keyword>
<name>W0JV06_9EURY</name>